<keyword evidence="2" id="KW-0862">Zinc</keyword>
<evidence type="ECO:0000256" key="3">
    <source>
        <dbReference type="PROSITE-ProRule" id="PRU00175"/>
    </source>
</evidence>
<protein>
    <recommendedName>
        <fullName evidence="4">RING-type domain-containing protein</fullName>
    </recommendedName>
</protein>
<evidence type="ECO:0000259" key="4">
    <source>
        <dbReference type="PROSITE" id="PS50089"/>
    </source>
</evidence>
<evidence type="ECO:0000256" key="2">
    <source>
        <dbReference type="ARBA" id="ARBA00022833"/>
    </source>
</evidence>
<dbReference type="Pfam" id="PF13920">
    <property type="entry name" value="zf-C3HC4_3"/>
    <property type="match status" value="1"/>
</dbReference>
<feature type="domain" description="RING-type" evidence="4">
    <location>
        <begin position="91"/>
        <end position="130"/>
    </location>
</feature>
<evidence type="ECO:0000256" key="1">
    <source>
        <dbReference type="ARBA" id="ARBA00022771"/>
    </source>
</evidence>
<gene>
    <name evidence="5" type="ORF">SMN809_LOCUS32450</name>
</gene>
<organism evidence="5 6">
    <name type="scientific">Rotaria magnacalcarata</name>
    <dbReference type="NCBI Taxonomy" id="392030"/>
    <lineage>
        <taxon>Eukaryota</taxon>
        <taxon>Metazoa</taxon>
        <taxon>Spiralia</taxon>
        <taxon>Gnathifera</taxon>
        <taxon>Rotifera</taxon>
        <taxon>Eurotatoria</taxon>
        <taxon>Bdelloidea</taxon>
        <taxon>Philodinida</taxon>
        <taxon>Philodinidae</taxon>
        <taxon>Rotaria</taxon>
    </lineage>
</organism>
<dbReference type="Proteomes" id="UP000676336">
    <property type="component" value="Unassembled WGS sequence"/>
</dbReference>
<dbReference type="InterPro" id="IPR001841">
    <property type="entry name" value="Znf_RING"/>
</dbReference>
<evidence type="ECO:0000313" key="6">
    <source>
        <dbReference type="Proteomes" id="UP000676336"/>
    </source>
</evidence>
<evidence type="ECO:0000313" key="5">
    <source>
        <dbReference type="EMBL" id="CAF4445060.1"/>
    </source>
</evidence>
<accession>A0A8S2WGB5</accession>
<dbReference type="Gene3D" id="3.30.40.10">
    <property type="entry name" value="Zinc/RING finger domain, C3HC4 (zinc finger)"/>
    <property type="match status" value="1"/>
</dbReference>
<reference evidence="5" key="1">
    <citation type="submission" date="2021-02" db="EMBL/GenBank/DDBJ databases">
        <authorList>
            <person name="Nowell W R."/>
        </authorList>
    </citation>
    <scope>NUCLEOTIDE SEQUENCE</scope>
</reference>
<comment type="caution">
    <text evidence="5">The sequence shown here is derived from an EMBL/GenBank/DDBJ whole genome shotgun (WGS) entry which is preliminary data.</text>
</comment>
<dbReference type="GO" id="GO:0008270">
    <property type="term" value="F:zinc ion binding"/>
    <property type="evidence" value="ECO:0007669"/>
    <property type="project" value="UniProtKB-KW"/>
</dbReference>
<dbReference type="EMBL" id="CAJOBI010068058">
    <property type="protein sequence ID" value="CAF4445060.1"/>
    <property type="molecule type" value="Genomic_DNA"/>
</dbReference>
<sequence length="286" mass="33946">MDYLKSLKESKEARYVSLKNLLEEYRVEEKMIGALPARMCPCCLEKRLFGRFPIRRIVLYERTPFCRRCTNEIDELSWAEPFKTESNKEHCVRCKTAKRDHCLLPCGHRGFCLECATRIQTESGVCLKCTKMTNIDVNIQRYILIFDNLYEKIQKLKDNEKNDMILKALLTINDIPNVMLLNLVDHKQFIEIRSKLIDVLDRWCMNGLNESDVEILDWIIEELALEYRSWKRDIRNEDIYNKLLFYSPLVNVIKIKIENISLKSLDDQVLPIFNTLVYRLIPRENL</sequence>
<proteinExistence type="predicted"/>
<dbReference type="PROSITE" id="PS50089">
    <property type="entry name" value="ZF_RING_2"/>
    <property type="match status" value="1"/>
</dbReference>
<name>A0A8S2WGB5_9BILA</name>
<dbReference type="AlphaFoldDB" id="A0A8S2WGB5"/>
<keyword evidence="1 3" id="KW-0479">Metal-binding</keyword>
<keyword evidence="1 3" id="KW-0863">Zinc-finger</keyword>
<dbReference type="InterPro" id="IPR013083">
    <property type="entry name" value="Znf_RING/FYVE/PHD"/>
</dbReference>
<dbReference type="SUPFAM" id="SSF57850">
    <property type="entry name" value="RING/U-box"/>
    <property type="match status" value="1"/>
</dbReference>